<dbReference type="Pfam" id="PF04488">
    <property type="entry name" value="Gly_transf_sug"/>
    <property type="match status" value="1"/>
</dbReference>
<keyword evidence="2" id="KW-0808">Transferase</keyword>
<dbReference type="OrthoDB" id="409543at2759"/>
<evidence type="ECO:0000256" key="1">
    <source>
        <dbReference type="ARBA" id="ARBA00009003"/>
    </source>
</evidence>
<organism evidence="2 3">
    <name type="scientific">Ophiocordyceps camponoti-floridani</name>
    <dbReference type="NCBI Taxonomy" id="2030778"/>
    <lineage>
        <taxon>Eukaryota</taxon>
        <taxon>Fungi</taxon>
        <taxon>Dikarya</taxon>
        <taxon>Ascomycota</taxon>
        <taxon>Pezizomycotina</taxon>
        <taxon>Sordariomycetes</taxon>
        <taxon>Hypocreomycetidae</taxon>
        <taxon>Hypocreales</taxon>
        <taxon>Ophiocordycipitaceae</taxon>
        <taxon>Ophiocordyceps</taxon>
    </lineage>
</organism>
<comment type="caution">
    <text evidence="2">The sequence shown here is derived from an EMBL/GenBank/DDBJ whole genome shotgun (WGS) entry which is preliminary data.</text>
</comment>
<accession>A0A8H4VIK0</accession>
<reference evidence="2 3" key="1">
    <citation type="journal article" date="2020" name="G3 (Bethesda)">
        <title>Genetic Underpinnings of Host Manipulation by Ophiocordyceps as Revealed by Comparative Transcriptomics.</title>
        <authorList>
            <person name="Will I."/>
            <person name="Das B."/>
            <person name="Trinh T."/>
            <person name="Brachmann A."/>
            <person name="Ohm R.A."/>
            <person name="de Bekker C."/>
        </authorList>
    </citation>
    <scope>NUCLEOTIDE SEQUENCE [LARGE SCALE GENOMIC DNA]</scope>
    <source>
        <strain evidence="2 3">EC05</strain>
    </source>
</reference>
<protein>
    <submittedName>
        <fullName evidence="2">Glycosyl transferase</fullName>
    </submittedName>
</protein>
<dbReference type="GO" id="GO:1901135">
    <property type="term" value="P:carbohydrate derivative metabolic process"/>
    <property type="evidence" value="ECO:0007669"/>
    <property type="project" value="UniProtKB-ARBA"/>
</dbReference>
<sequence length="363" mass="41831">MVSLFRICLLIALAFSIYHVFPPLILFGEWLSQNHPFSNQRAVEQDFTPTPKELACLHGLPLPGTLATTTEQTPIPNVVNFVFFQQLPSSKPEGDFGFLAYLAVRSAIVSLKPDHVYIHYGFASSPSRFGRVSQAPLGESIIMRNPWIRRLRPHVELKPYTKPFDRSLKHREHLADRVRLEILLQHGGIYMDLDAFALRPFAEALSPSPPHDAILGYEGGNRAGLCNAVIAARPNSSFIHRWLHTYDKADLNAEWNYHSVILPRQLAHNHPDEVCELPPDAFFWPTWTWGDVRWMHEPLSPPDAEFWKGRIQELGGSLFPNQLVYHAWSQMSRNRYLKRLRPDVIRAENTRFNLLMRRFLEDD</sequence>
<dbReference type="GO" id="GO:0016740">
    <property type="term" value="F:transferase activity"/>
    <property type="evidence" value="ECO:0007669"/>
    <property type="project" value="UniProtKB-KW"/>
</dbReference>
<keyword evidence="3" id="KW-1185">Reference proteome</keyword>
<comment type="similarity">
    <text evidence="1">Belongs to the glycosyltransferase 32 family.</text>
</comment>
<dbReference type="PANTHER" id="PTHR46830:SF2">
    <property type="entry name" value="ALPHA-1,4-N-ACETYLGLUCOSAMINYLTRANSFERASE"/>
    <property type="match status" value="1"/>
</dbReference>
<dbReference type="SUPFAM" id="SSF53448">
    <property type="entry name" value="Nucleotide-diphospho-sugar transferases"/>
    <property type="match status" value="1"/>
</dbReference>
<dbReference type="InterPro" id="IPR029044">
    <property type="entry name" value="Nucleotide-diphossugar_trans"/>
</dbReference>
<evidence type="ECO:0000313" key="2">
    <source>
        <dbReference type="EMBL" id="KAF4595995.1"/>
    </source>
</evidence>
<dbReference type="Proteomes" id="UP000562929">
    <property type="component" value="Unassembled WGS sequence"/>
</dbReference>
<dbReference type="Gene3D" id="3.90.550.20">
    <property type="match status" value="1"/>
</dbReference>
<dbReference type="InterPro" id="IPR007577">
    <property type="entry name" value="GlycoTrfase_DXD_sugar-bd_CS"/>
</dbReference>
<dbReference type="EMBL" id="JAACLJ010000001">
    <property type="protein sequence ID" value="KAF4595995.1"/>
    <property type="molecule type" value="Genomic_DNA"/>
</dbReference>
<proteinExistence type="inferred from homology"/>
<evidence type="ECO:0000313" key="3">
    <source>
        <dbReference type="Proteomes" id="UP000562929"/>
    </source>
</evidence>
<gene>
    <name evidence="2" type="ORF">GQ602_001608</name>
</gene>
<name>A0A8H4VIK0_9HYPO</name>
<dbReference type="AlphaFoldDB" id="A0A8H4VIK0"/>
<dbReference type="PANTHER" id="PTHR46830">
    <property type="entry name" value="TRANSFERASE, PUTATIVE-RELATED"/>
    <property type="match status" value="1"/>
</dbReference>